<dbReference type="Gene3D" id="1.50.10.10">
    <property type="match status" value="1"/>
</dbReference>
<reference evidence="4" key="1">
    <citation type="journal article" date="2019" name="Int. J. Syst. Evol. Microbiol.">
        <title>The Global Catalogue of Microorganisms (GCM) 10K type strain sequencing project: providing services to taxonomists for standard genome sequencing and annotation.</title>
        <authorList>
            <consortium name="The Broad Institute Genomics Platform"/>
            <consortium name="The Broad Institute Genome Sequencing Center for Infectious Disease"/>
            <person name="Wu L."/>
            <person name="Ma J."/>
        </authorList>
    </citation>
    <scope>NUCLEOTIDE SEQUENCE [LARGE SCALE GENOMIC DNA]</scope>
    <source>
        <strain evidence="4">JCM 16112</strain>
    </source>
</reference>
<sequence>MKNLTFPVILALVVIHFSCQKEDTNAHLADQIEHHLRTEVLDKWYPQAMDIADGGFLSAFSYDFKPVGDQEKMIVTQSRHVWTNAKAAERYPEVAHYSEGAKHGFVFLRDKFWDAENGGFFWLLDKKGNVKGDSAKTAYGNAFGIFALAAYYNQSGDPEALDLAKKAFYWLDSGAHDPVHKGYFQHLDRYGKPRVRPADTPSSSDLGYKDQNSSIHLLEAFAELYQVWPDDMLRSRLEEMLILIRDSIVTDQGHLTLFLYPDWKPVSFADSAEAVIEAHHQLDHVSFGHDVETAFLMLEASHVLGLKDDLRTLEVAKKMVDQALKLGWDDEKGGFYDEGYYFKDGYRVTRSTKNWWAQAEGLNSLLLFHELYPKDPNDYYGKFLQLWGYTDACLIDHEYGDWYAGGLDQQPELKTANKGHIWKGIYHHYRSLDAVIERLRKMEEE</sequence>
<dbReference type="SUPFAM" id="SSF48208">
    <property type="entry name" value="Six-hairpin glycosidases"/>
    <property type="match status" value="1"/>
</dbReference>
<dbReference type="EMBL" id="BAAAFI010000046">
    <property type="protein sequence ID" value="GAA0880696.1"/>
    <property type="molecule type" value="Genomic_DNA"/>
</dbReference>
<dbReference type="InterPro" id="IPR010819">
    <property type="entry name" value="AGE/CE"/>
</dbReference>
<evidence type="ECO:0000313" key="4">
    <source>
        <dbReference type="Proteomes" id="UP001500469"/>
    </source>
</evidence>
<comment type="caution">
    <text evidence="3">The sequence shown here is derived from an EMBL/GenBank/DDBJ whole genome shotgun (WGS) entry which is preliminary data.</text>
</comment>
<proteinExistence type="inferred from homology"/>
<organism evidence="3 4">
    <name type="scientific">Algoriphagus jejuensis</name>
    <dbReference type="NCBI Taxonomy" id="419934"/>
    <lineage>
        <taxon>Bacteria</taxon>
        <taxon>Pseudomonadati</taxon>
        <taxon>Bacteroidota</taxon>
        <taxon>Cytophagia</taxon>
        <taxon>Cytophagales</taxon>
        <taxon>Cyclobacteriaceae</taxon>
        <taxon>Algoriphagus</taxon>
    </lineage>
</organism>
<gene>
    <name evidence="3" type="ORF">GCM10009119_36660</name>
</gene>
<dbReference type="Pfam" id="PF07221">
    <property type="entry name" value="GlcNAc_2-epim"/>
    <property type="match status" value="1"/>
</dbReference>
<dbReference type="RefSeq" id="WP_343854200.1">
    <property type="nucleotide sequence ID" value="NZ_BAAAFI010000046.1"/>
</dbReference>
<keyword evidence="4" id="KW-1185">Reference proteome</keyword>
<evidence type="ECO:0000256" key="2">
    <source>
        <dbReference type="ARBA" id="ARBA00023235"/>
    </source>
</evidence>
<keyword evidence="2" id="KW-0413">Isomerase</keyword>
<evidence type="ECO:0000313" key="3">
    <source>
        <dbReference type="EMBL" id="GAA0880696.1"/>
    </source>
</evidence>
<protein>
    <submittedName>
        <fullName evidence="3">Cellobiose 2-epimerase</fullName>
    </submittedName>
</protein>
<accession>A0ABP3YIZ6</accession>
<dbReference type="InterPro" id="IPR008928">
    <property type="entry name" value="6-hairpin_glycosidase_sf"/>
</dbReference>
<dbReference type="PANTHER" id="PTHR15108">
    <property type="entry name" value="N-ACYLGLUCOSAMINE-2-EPIMERASE"/>
    <property type="match status" value="1"/>
</dbReference>
<comment type="similarity">
    <text evidence="1">Belongs to the N-acylglucosamine 2-epimerase family.</text>
</comment>
<dbReference type="Proteomes" id="UP001500469">
    <property type="component" value="Unassembled WGS sequence"/>
</dbReference>
<evidence type="ECO:0000256" key="1">
    <source>
        <dbReference type="ARBA" id="ARBA00008558"/>
    </source>
</evidence>
<name>A0ABP3YIZ6_9BACT</name>
<dbReference type="InterPro" id="IPR012341">
    <property type="entry name" value="6hp_glycosidase-like_sf"/>
</dbReference>